<dbReference type="AlphaFoldDB" id="A0A8T0V4E4"/>
<dbReference type="EMBL" id="CM029041">
    <property type="protein sequence ID" value="KAG2628366.1"/>
    <property type="molecule type" value="Genomic_DNA"/>
</dbReference>
<feature type="compositionally biased region" description="Low complexity" evidence="1">
    <location>
        <begin position="139"/>
        <end position="157"/>
    </location>
</feature>
<accession>A0A8T0V4E4</accession>
<gene>
    <name evidence="2" type="ORF">PVAP13_3KG243627</name>
</gene>
<feature type="region of interest" description="Disordered" evidence="1">
    <location>
        <begin position="127"/>
        <end position="169"/>
    </location>
</feature>
<feature type="region of interest" description="Disordered" evidence="1">
    <location>
        <begin position="1"/>
        <end position="91"/>
    </location>
</feature>
<evidence type="ECO:0000313" key="2">
    <source>
        <dbReference type="EMBL" id="KAG2628366.1"/>
    </source>
</evidence>
<proteinExistence type="predicted"/>
<feature type="compositionally biased region" description="Basic residues" evidence="1">
    <location>
        <begin position="58"/>
        <end position="79"/>
    </location>
</feature>
<keyword evidence="3" id="KW-1185">Reference proteome</keyword>
<feature type="compositionally biased region" description="Basic residues" evidence="1">
    <location>
        <begin position="32"/>
        <end position="42"/>
    </location>
</feature>
<evidence type="ECO:0000256" key="1">
    <source>
        <dbReference type="SAM" id="MobiDB-lite"/>
    </source>
</evidence>
<name>A0A8T0V4E4_PANVG</name>
<dbReference type="Proteomes" id="UP000823388">
    <property type="component" value="Chromosome 3K"/>
</dbReference>
<evidence type="ECO:0000313" key="3">
    <source>
        <dbReference type="Proteomes" id="UP000823388"/>
    </source>
</evidence>
<reference evidence="2" key="1">
    <citation type="submission" date="2020-05" db="EMBL/GenBank/DDBJ databases">
        <title>WGS assembly of Panicum virgatum.</title>
        <authorList>
            <person name="Lovell J.T."/>
            <person name="Jenkins J."/>
            <person name="Shu S."/>
            <person name="Juenger T.E."/>
            <person name="Schmutz J."/>
        </authorList>
    </citation>
    <scope>NUCLEOTIDE SEQUENCE</scope>
    <source>
        <strain evidence="2">AP13</strain>
    </source>
</reference>
<comment type="caution">
    <text evidence="2">The sequence shown here is derived from an EMBL/GenBank/DDBJ whole genome shotgun (WGS) entry which is preliminary data.</text>
</comment>
<protein>
    <submittedName>
        <fullName evidence="2">Uncharacterized protein</fullName>
    </submittedName>
</protein>
<organism evidence="2 3">
    <name type="scientific">Panicum virgatum</name>
    <name type="common">Blackwell switchgrass</name>
    <dbReference type="NCBI Taxonomy" id="38727"/>
    <lineage>
        <taxon>Eukaryota</taxon>
        <taxon>Viridiplantae</taxon>
        <taxon>Streptophyta</taxon>
        <taxon>Embryophyta</taxon>
        <taxon>Tracheophyta</taxon>
        <taxon>Spermatophyta</taxon>
        <taxon>Magnoliopsida</taxon>
        <taxon>Liliopsida</taxon>
        <taxon>Poales</taxon>
        <taxon>Poaceae</taxon>
        <taxon>PACMAD clade</taxon>
        <taxon>Panicoideae</taxon>
        <taxon>Panicodae</taxon>
        <taxon>Paniceae</taxon>
        <taxon>Panicinae</taxon>
        <taxon>Panicum</taxon>
        <taxon>Panicum sect. Hiantes</taxon>
    </lineage>
</organism>
<feature type="compositionally biased region" description="Pro residues" evidence="1">
    <location>
        <begin position="158"/>
        <end position="169"/>
    </location>
</feature>
<sequence>MRLPAARSKTRPASAVPRWRTNRRFQLPVSHAQRRSRSRRPRLPVSLADAAGPLSCSRRPRPPRLSRRRRRRRRRRRLSRAALGPRVRLGHRRRRHALAALASSSRCRPPPAWRRRLARLLRELHASDPRASSASTLRPAGSPLLGQPPLLGHLGPPTRAPPPPAHRRG</sequence>